<evidence type="ECO:0000313" key="5">
    <source>
        <dbReference type="EMBL" id="GBN01443.1"/>
    </source>
</evidence>
<dbReference type="PANTHER" id="PTHR43861">
    <property type="entry name" value="TRANS-ACONITATE 2-METHYLTRANSFERASE-RELATED"/>
    <property type="match status" value="1"/>
</dbReference>
<dbReference type="GO" id="GO:0032259">
    <property type="term" value="P:methylation"/>
    <property type="evidence" value="ECO:0007669"/>
    <property type="project" value="UniProtKB-KW"/>
</dbReference>
<dbReference type="PANTHER" id="PTHR43861:SF1">
    <property type="entry name" value="TRANS-ACONITATE 2-METHYLTRANSFERASE"/>
    <property type="match status" value="1"/>
</dbReference>
<dbReference type="Proteomes" id="UP000499080">
    <property type="component" value="Unassembled WGS sequence"/>
</dbReference>
<reference evidence="5 6" key="1">
    <citation type="journal article" date="2019" name="Sci. Rep.">
        <title>Orb-weaving spider Araneus ventricosus genome elucidates the spidroin gene catalogue.</title>
        <authorList>
            <person name="Kono N."/>
            <person name="Nakamura H."/>
            <person name="Ohtoshi R."/>
            <person name="Moran D.A.P."/>
            <person name="Shinohara A."/>
            <person name="Yoshida Y."/>
            <person name="Fujiwara M."/>
            <person name="Mori M."/>
            <person name="Tomita M."/>
            <person name="Arakawa K."/>
        </authorList>
    </citation>
    <scope>NUCLEOTIDE SEQUENCE [LARGE SCALE GENOMIC DNA]</scope>
</reference>
<dbReference type="SUPFAM" id="SSF53335">
    <property type="entry name" value="S-adenosyl-L-methionine-dependent methyltransferases"/>
    <property type="match status" value="2"/>
</dbReference>
<dbReference type="InterPro" id="IPR029063">
    <property type="entry name" value="SAM-dependent_MTases_sf"/>
</dbReference>
<dbReference type="EMBL" id="BGPR01004619">
    <property type="protein sequence ID" value="GBN01443.1"/>
    <property type="molecule type" value="Genomic_DNA"/>
</dbReference>
<evidence type="ECO:0000256" key="1">
    <source>
        <dbReference type="ARBA" id="ARBA00022603"/>
    </source>
</evidence>
<dbReference type="GO" id="GO:0008168">
    <property type="term" value="F:methyltransferase activity"/>
    <property type="evidence" value="ECO:0007669"/>
    <property type="project" value="UniProtKB-KW"/>
</dbReference>
<keyword evidence="6" id="KW-1185">Reference proteome</keyword>
<name>A0A4Y2KJ45_ARAVE</name>
<accession>A0A4Y2KJ45</accession>
<feature type="domain" description="Methyltransferase" evidence="4">
    <location>
        <begin position="367"/>
        <end position="473"/>
    </location>
</feature>
<dbReference type="InterPro" id="IPR041698">
    <property type="entry name" value="Methyltransf_25"/>
</dbReference>
<evidence type="ECO:0000256" key="2">
    <source>
        <dbReference type="ARBA" id="ARBA00022679"/>
    </source>
</evidence>
<evidence type="ECO:0000259" key="4">
    <source>
        <dbReference type="Pfam" id="PF13847"/>
    </source>
</evidence>
<comment type="caution">
    <text evidence="5">The sequence shown here is derived from an EMBL/GenBank/DDBJ whole genome shotgun (WGS) entry which is preliminary data.</text>
</comment>
<keyword evidence="2 5" id="KW-0808">Transferase</keyword>
<dbReference type="CDD" id="cd02440">
    <property type="entry name" value="AdoMet_MTases"/>
    <property type="match status" value="2"/>
</dbReference>
<dbReference type="Pfam" id="PF13847">
    <property type="entry name" value="Methyltransf_31"/>
    <property type="match status" value="1"/>
</dbReference>
<organism evidence="5 6">
    <name type="scientific">Araneus ventricosus</name>
    <name type="common">Orbweaver spider</name>
    <name type="synonym">Epeira ventricosa</name>
    <dbReference type="NCBI Taxonomy" id="182803"/>
    <lineage>
        <taxon>Eukaryota</taxon>
        <taxon>Metazoa</taxon>
        <taxon>Ecdysozoa</taxon>
        <taxon>Arthropoda</taxon>
        <taxon>Chelicerata</taxon>
        <taxon>Arachnida</taxon>
        <taxon>Araneae</taxon>
        <taxon>Araneomorphae</taxon>
        <taxon>Entelegynae</taxon>
        <taxon>Araneoidea</taxon>
        <taxon>Araneidae</taxon>
        <taxon>Araneus</taxon>
    </lineage>
</organism>
<dbReference type="Gene3D" id="3.40.50.150">
    <property type="entry name" value="Vaccinia Virus protein VP39"/>
    <property type="match status" value="2"/>
</dbReference>
<keyword evidence="1 5" id="KW-0489">Methyltransferase</keyword>
<dbReference type="Pfam" id="PF13649">
    <property type="entry name" value="Methyltransf_25"/>
    <property type="match status" value="1"/>
</dbReference>
<gene>
    <name evidence="5" type="primary">jhamt_7</name>
    <name evidence="5" type="ORF">AVEN_259000_1</name>
</gene>
<feature type="domain" description="Methyltransferase" evidence="3">
    <location>
        <begin position="31"/>
        <end position="128"/>
    </location>
</feature>
<dbReference type="OrthoDB" id="6408088at2759"/>
<dbReference type="InterPro" id="IPR025714">
    <property type="entry name" value="Methyltranfer_dom"/>
</dbReference>
<protein>
    <submittedName>
        <fullName evidence="5">Juvenile hormone acid O-methyltransferase</fullName>
    </submittedName>
</protein>
<proteinExistence type="predicted"/>
<dbReference type="AlphaFoldDB" id="A0A4Y2KJ45"/>
<sequence length="605" mass="70098">MKRTPMDHVKYFISEKLLQFGWGPTQEKEVVLDVGCGPGGNTLQLVLPLFPQAEKIFAIDFLPDMIEFARNHNYHPLIEYSVANIENWSMVEQWKGQISKLISIHCVHWLKDKKRGFQNMFQLLKPGGEAALCFLMSSPIFVATLELESNPKWSKFFNDVDNFVPDTHINKHESSRYIKMLEDIGFDILHYEEEMKSDPFSSDEEYRDFSASLCALTSHVPSHLKEEFKEDLFQEMLKLCGRDSSGRPVHRANIIEVVARQRYRDVTSEHSPSIAGLLEFVLKQHESYFGTDFVFLNRGQMMRTTLHLAPTLPNFRTISNGRTFGPLKSCKKVLDPELYSSKQTPLDHVKYFISEKLPQLGWGQTQEKEVVLDVGCGPGGTAFQLILPLLSQAEKILAIDMLPNMIEFARIHNYHPLIEYSVANIENWSAVEQWKGQISKLISIHCIQWLKDKRRGFQNMFELLKHRGEMAFSFVMESPVCASILALEINPKWSKFFKDIDDFVSDDHINKYESSRYIKMLEEIGFDILYFDEEVKSNPFSSDEEYRDFFASICALTSHVPSHQREEFKDDLFQEMLKLNGRDSNGRPVYRANIIEVVARKREIK</sequence>
<evidence type="ECO:0000313" key="6">
    <source>
        <dbReference type="Proteomes" id="UP000499080"/>
    </source>
</evidence>
<evidence type="ECO:0000259" key="3">
    <source>
        <dbReference type="Pfam" id="PF13649"/>
    </source>
</evidence>